<keyword evidence="12" id="KW-1185">Reference proteome</keyword>
<evidence type="ECO:0000256" key="1">
    <source>
        <dbReference type="ARBA" id="ARBA00011073"/>
    </source>
</evidence>
<dbReference type="GO" id="GO:0006508">
    <property type="term" value="P:proteolysis"/>
    <property type="evidence" value="ECO:0007669"/>
    <property type="project" value="UniProtKB-KW"/>
</dbReference>
<proteinExistence type="inferred from homology"/>
<feature type="compositionally biased region" description="Polar residues" evidence="7">
    <location>
        <begin position="1629"/>
        <end position="1639"/>
    </location>
</feature>
<name>A0A9E4ZFD3_9EURY</name>
<feature type="domain" description="Fibronectin type-III" evidence="10">
    <location>
        <begin position="668"/>
        <end position="762"/>
    </location>
</feature>
<dbReference type="Proteomes" id="UP001056766">
    <property type="component" value="Unassembled WGS sequence"/>
</dbReference>
<evidence type="ECO:0000313" key="12">
    <source>
        <dbReference type="Proteomes" id="UP001056766"/>
    </source>
</evidence>
<dbReference type="InterPro" id="IPR022409">
    <property type="entry name" value="PKD/Chitinase_dom"/>
</dbReference>
<feature type="domain" description="PKD" evidence="9">
    <location>
        <begin position="1191"/>
        <end position="1258"/>
    </location>
</feature>
<dbReference type="InterPro" id="IPR015500">
    <property type="entry name" value="Peptidase_S8_subtilisin-rel"/>
</dbReference>
<dbReference type="PROSITE" id="PS50093">
    <property type="entry name" value="PKD"/>
    <property type="match status" value="3"/>
</dbReference>
<dbReference type="PROSITE" id="PS00138">
    <property type="entry name" value="SUBTILASE_SER"/>
    <property type="match status" value="1"/>
</dbReference>
<evidence type="ECO:0000256" key="6">
    <source>
        <dbReference type="PROSITE-ProRule" id="PRU01240"/>
    </source>
</evidence>
<feature type="active site" description="Charge relay system" evidence="5 6">
    <location>
        <position position="295"/>
    </location>
</feature>
<comment type="similarity">
    <text evidence="1 6">Belongs to the peptidase S8 family.</text>
</comment>
<evidence type="ECO:0000256" key="5">
    <source>
        <dbReference type="PIRSR" id="PIRSR615500-1"/>
    </source>
</evidence>
<dbReference type="PRINTS" id="PR00723">
    <property type="entry name" value="SUBTILISIN"/>
</dbReference>
<evidence type="ECO:0000259" key="10">
    <source>
        <dbReference type="PROSITE" id="PS50853"/>
    </source>
</evidence>
<evidence type="ECO:0000256" key="7">
    <source>
        <dbReference type="SAM" id="MobiDB-lite"/>
    </source>
</evidence>
<dbReference type="InterPro" id="IPR000209">
    <property type="entry name" value="Peptidase_S8/S53_dom"/>
</dbReference>
<feature type="domain" description="PKD" evidence="9">
    <location>
        <begin position="1293"/>
        <end position="1338"/>
    </location>
</feature>
<dbReference type="SMART" id="SM00060">
    <property type="entry name" value="FN3"/>
    <property type="match status" value="3"/>
</dbReference>
<evidence type="ECO:0000256" key="8">
    <source>
        <dbReference type="SAM" id="Phobius"/>
    </source>
</evidence>
<dbReference type="PROSITE" id="PS51892">
    <property type="entry name" value="SUBTILASE"/>
    <property type="match status" value="1"/>
</dbReference>
<dbReference type="PROSITE" id="PS50853">
    <property type="entry name" value="FN3"/>
    <property type="match status" value="1"/>
</dbReference>
<dbReference type="InterPro" id="IPR026453">
    <property type="entry name" value="PGF_pre_PGF"/>
</dbReference>
<sequence length="1685" mass="182672">MKLQKNSIDLSGMILKIAIVAMIAAIFSVSALALEVSSQSGSPSENYIILKNAQFSTDAVPPSSLSSSSLSSIEPLPTKPEDYYIVQFKGLILEEWKKDVRGTGAVIFSYVPNNAFIVRMNTSVKAELENLDSVQWIGFYDPSYRVSSTLSSGSKQNGKEDVLVMLFDAGCNEYVSNDVIFIGGKILDNGESILKVRINQSSITDIAAINGVSWVDRYVQPVVLNDVAAGILNVSTVQNTHGLTGSGQIIAVADTGLDTGFNDASMHDDLEGRIDTLDAWWEEYNDTGAEDNHGHGTHVAGSVLGNGNLSAGLYSGMAPEARLVFQALQYDGTNPKLTSGRLHIPTNLYSLFQQAYDAGAKVHSNSWGSNNSNQYGNYTDSSQYVDSFMWDNPDLLIVFAAGNEGGITNKLTPPGTAKNALTVGASENYRPDKGTSSDNIDDIASFSSRGPTDDNRIKPDVVAPGTVISSTASSLVYSTDYTYMSGTSMATPLTAGTAALVRQYYVDNESISPTAALLKATLINGAADMGKSSIAQGWGRVDLESSLFPSSPRAMQYHDNISLGLTDSWSVSYHLNNSSVPFKATLVWTDQPATAFVGKTLVNNLDLNITGPDGNYLGNGGDDTNNVEHVELLSPSTGWYTVTVNGTNVPQGPQPFAIVLSGSFSSDEIAPASVTELTASDIGITWIKWTWNNPNDTDFNHTMLYLDNVFKTNVSNDTSFYNLTGLLDNTTYEFSTKTVDISGNINLSWTNDTATTLVTLDTIAPIVTIDVPEENHNYTSNTLWLNATANEDIAKWWYNINNTGDTTFSGNRSLTLSEGIHNITVIAQDIAGNNGSSMVNFSIDTIAPIVTIDVPEENHNYTSSTLWLNATANEDIAKWWYNINNTGDTTFSGNRSLTLSEGIHNITVIAQDIAGNNGSSMVNFSIDTIAPASVTGLSVSGKGSTWINWTWTNPSDGDFNYTMIYLDGVFKTNMTGASYNATGLIDNTEYNISTHTVDTVGIINSTWINDSASTLNTLPPASVTDLTTSGREITWINWTWNNPIDQDFNHTMLYLNNVFQTNVSNDTSFYNATGLAANTKYDFSTKTVDISGNINASWTNASATTKNPPTANFTSNVTLGKQPLSVQFIDSSTAAESWVWVFGDGNDANAQHPVHTYAEPGKYHVSLTANNSDGIDTVTKNNYIVVVALVPPFADFASNVTAGTEPLSVRFEDNSSNALTWEWDFGDVNTSNEIEPVHTYTTPGSYNVSLKVSNDDGSDYILKENFITVIALSKPIASFTAAPITGSYPLTVYFTEQSINETSWFWNFGDGNTSTEPDPSHTYVTAGTYNVSLNVSNAKYDNFTYISDYITVSTPTTDTTSSSSSGSSGGGGGSSVTSERYENILVKAVATRYIVNDIEKTFTFTEVIDITYINVTADLTVGDVKAIVESLNTTSNLVSKSPEGRVYKNINIWLGDHGFEKRIIDSSIGFRVEKTWLKENNVPEFSVRMSIYKGSSWNILPTYKIGEDDKYIYYEATSSEIYSSFAIVETVQKETTAADTNNSPLTENIVVPDTNRPSPSLEVLEDVESTIPVVKTESKGSPVKFLLFAIPLLTIISVSYIAVKRGHHIEAKAKMSTILEEMKPEKINDTGTVNDNPTMSSSSSEKPVSETAIPKVGITKSDVSAKIKELEESGILSNVNKKYLK</sequence>
<reference evidence="11" key="2">
    <citation type="submission" date="2021-04" db="EMBL/GenBank/DDBJ databases">
        <authorList>
            <person name="Dong X."/>
        </authorList>
    </citation>
    <scope>NUCLEOTIDE SEQUENCE</scope>
    <source>
        <strain evidence="11">LLY</strain>
    </source>
</reference>
<evidence type="ECO:0000256" key="4">
    <source>
        <dbReference type="ARBA" id="ARBA00022825"/>
    </source>
</evidence>
<keyword evidence="4 6" id="KW-0720">Serine protease</keyword>
<dbReference type="InterPro" id="IPR036852">
    <property type="entry name" value="Peptidase_S8/S53_dom_sf"/>
</dbReference>
<dbReference type="InterPro" id="IPR013783">
    <property type="entry name" value="Ig-like_fold"/>
</dbReference>
<dbReference type="InterPro" id="IPR023828">
    <property type="entry name" value="Peptidase_S8_Ser-AS"/>
</dbReference>
<evidence type="ECO:0000256" key="3">
    <source>
        <dbReference type="ARBA" id="ARBA00022801"/>
    </source>
</evidence>
<evidence type="ECO:0000313" key="11">
    <source>
        <dbReference type="EMBL" id="MCM1986129.1"/>
    </source>
</evidence>
<keyword evidence="8" id="KW-0472">Membrane</keyword>
<feature type="region of interest" description="Disordered" evidence="7">
    <location>
        <begin position="1627"/>
        <end position="1653"/>
    </location>
</feature>
<dbReference type="PROSITE" id="PS00137">
    <property type="entry name" value="SUBTILASE_HIS"/>
    <property type="match status" value="1"/>
</dbReference>
<feature type="region of interest" description="Disordered" evidence="7">
    <location>
        <begin position="427"/>
        <end position="459"/>
    </location>
</feature>
<dbReference type="CDD" id="cd04842">
    <property type="entry name" value="Peptidases_S8_Kp43_protease"/>
    <property type="match status" value="1"/>
</dbReference>
<dbReference type="Gene3D" id="2.60.120.380">
    <property type="match status" value="1"/>
</dbReference>
<feature type="domain" description="PKD" evidence="9">
    <location>
        <begin position="1137"/>
        <end position="1186"/>
    </location>
</feature>
<dbReference type="GO" id="GO:0004252">
    <property type="term" value="F:serine-type endopeptidase activity"/>
    <property type="evidence" value="ECO:0007669"/>
    <property type="project" value="UniProtKB-UniRule"/>
</dbReference>
<feature type="active site" description="Charge relay system" evidence="5 6">
    <location>
        <position position="254"/>
    </location>
</feature>
<feature type="region of interest" description="Disordered" evidence="7">
    <location>
        <begin position="1356"/>
        <end position="1377"/>
    </location>
</feature>
<comment type="caution">
    <text evidence="11">The sequence shown here is derived from an EMBL/GenBank/DDBJ whole genome shotgun (WGS) entry which is preliminary data.</text>
</comment>
<dbReference type="Gene3D" id="2.60.40.10">
    <property type="entry name" value="Immunoglobulins"/>
    <property type="match status" value="7"/>
</dbReference>
<dbReference type="NCBIfam" id="TIGR04213">
    <property type="entry name" value="PGF_pre_PGF"/>
    <property type="match status" value="1"/>
</dbReference>
<dbReference type="InterPro" id="IPR000601">
    <property type="entry name" value="PKD_dom"/>
</dbReference>
<evidence type="ECO:0000259" key="9">
    <source>
        <dbReference type="PROSITE" id="PS50093"/>
    </source>
</evidence>
<dbReference type="InterPro" id="IPR008979">
    <property type="entry name" value="Galactose-bd-like_sf"/>
</dbReference>
<dbReference type="SUPFAM" id="SSF52743">
    <property type="entry name" value="Subtilisin-like"/>
    <property type="match status" value="1"/>
</dbReference>
<accession>A0A9E4ZFD3</accession>
<dbReference type="SUPFAM" id="SSF49299">
    <property type="entry name" value="PKD domain"/>
    <property type="match status" value="3"/>
</dbReference>
<dbReference type="FunFam" id="2.60.40.10:FF:000270">
    <property type="entry name" value="Cell surface protein"/>
    <property type="match status" value="3"/>
</dbReference>
<feature type="transmembrane region" description="Helical" evidence="8">
    <location>
        <begin position="1585"/>
        <end position="1603"/>
    </location>
</feature>
<dbReference type="RefSeq" id="WP_250867496.1">
    <property type="nucleotide sequence ID" value="NZ_JAGSOI010000009.1"/>
</dbReference>
<dbReference type="InterPro" id="IPR035986">
    <property type="entry name" value="PKD_dom_sf"/>
</dbReference>
<dbReference type="InterPro" id="IPR034058">
    <property type="entry name" value="TagA/B/C/D_pept_dom"/>
</dbReference>
<organism evidence="11 12">
    <name type="scientific">Methanococcoides seepicolus</name>
    <dbReference type="NCBI Taxonomy" id="2828780"/>
    <lineage>
        <taxon>Archaea</taxon>
        <taxon>Methanobacteriati</taxon>
        <taxon>Methanobacteriota</taxon>
        <taxon>Stenosarchaea group</taxon>
        <taxon>Methanomicrobia</taxon>
        <taxon>Methanosarcinales</taxon>
        <taxon>Methanosarcinaceae</taxon>
        <taxon>Methanococcoides</taxon>
    </lineage>
</organism>
<dbReference type="SUPFAM" id="SSF49265">
    <property type="entry name" value="Fibronectin type III"/>
    <property type="match status" value="2"/>
</dbReference>
<keyword evidence="3 6" id="KW-0378">Hydrolase</keyword>
<dbReference type="InterPro" id="IPR036116">
    <property type="entry name" value="FN3_sf"/>
</dbReference>
<dbReference type="CDD" id="cd00146">
    <property type="entry name" value="PKD"/>
    <property type="match status" value="3"/>
</dbReference>
<dbReference type="Gene3D" id="3.40.50.200">
    <property type="entry name" value="Peptidase S8/S53 domain"/>
    <property type="match status" value="1"/>
</dbReference>
<feature type="transmembrane region" description="Helical" evidence="8">
    <location>
        <begin position="12"/>
        <end position="34"/>
    </location>
</feature>
<dbReference type="PANTHER" id="PTHR43399">
    <property type="entry name" value="SUBTILISIN-RELATED"/>
    <property type="match status" value="1"/>
</dbReference>
<keyword evidence="8" id="KW-1133">Transmembrane helix</keyword>
<dbReference type="InterPro" id="IPR003961">
    <property type="entry name" value="FN3_dom"/>
</dbReference>
<dbReference type="InterPro" id="IPR022398">
    <property type="entry name" value="Peptidase_S8_His-AS"/>
</dbReference>
<dbReference type="Pfam" id="PF18911">
    <property type="entry name" value="PKD_4"/>
    <property type="match status" value="3"/>
</dbReference>
<dbReference type="Pfam" id="PF00082">
    <property type="entry name" value="Peptidase_S8"/>
    <property type="match status" value="1"/>
</dbReference>
<feature type="compositionally biased region" description="Low complexity" evidence="7">
    <location>
        <begin position="1356"/>
        <end position="1366"/>
    </location>
</feature>
<dbReference type="SMART" id="SM00089">
    <property type="entry name" value="PKD"/>
    <property type="match status" value="3"/>
</dbReference>
<dbReference type="EMBL" id="JAGSOI010000009">
    <property type="protein sequence ID" value="MCM1986129.1"/>
    <property type="molecule type" value="Genomic_DNA"/>
</dbReference>
<reference evidence="11" key="1">
    <citation type="journal article" date="2021" name="mSystems">
        <title>Bacteria and Archaea Synergistically Convert Glycine Betaine to Biogenic Methane in the Formosa Cold Seep of the South China Sea.</title>
        <authorList>
            <person name="Li L."/>
            <person name="Zhang W."/>
            <person name="Zhang S."/>
            <person name="Song L."/>
            <person name="Sun Q."/>
            <person name="Zhang H."/>
            <person name="Xiang H."/>
            <person name="Dong X."/>
        </authorList>
    </citation>
    <scope>NUCLEOTIDE SEQUENCE</scope>
    <source>
        <strain evidence="11">LLY</strain>
    </source>
</reference>
<protein>
    <submittedName>
        <fullName evidence="11">S8 family serine peptidase</fullName>
    </submittedName>
</protein>
<keyword evidence="8" id="KW-0812">Transmembrane</keyword>
<dbReference type="InterPro" id="IPR051048">
    <property type="entry name" value="Peptidase_S8/S53_subtilisin"/>
</dbReference>
<evidence type="ECO:0000256" key="2">
    <source>
        <dbReference type="ARBA" id="ARBA00022670"/>
    </source>
</evidence>
<dbReference type="PANTHER" id="PTHR43399:SF4">
    <property type="entry name" value="CELL WALL-ASSOCIATED PROTEASE"/>
    <property type="match status" value="1"/>
</dbReference>
<dbReference type="SUPFAM" id="SSF49785">
    <property type="entry name" value="Galactose-binding domain-like"/>
    <property type="match status" value="1"/>
</dbReference>
<keyword evidence="2 6" id="KW-0645">Protease</keyword>
<feature type="active site" description="Charge relay system" evidence="5 6">
    <location>
        <position position="488"/>
    </location>
</feature>
<gene>
    <name evidence="11" type="ORF">KDK67_03745</name>
</gene>